<dbReference type="Gene3D" id="3.20.20.70">
    <property type="entry name" value="Aldolase class I"/>
    <property type="match status" value="1"/>
</dbReference>
<dbReference type="PANTHER" id="PTHR30544">
    <property type="entry name" value="23S RRNA METHYLTRANSFERASE"/>
    <property type="match status" value="1"/>
</dbReference>
<sequence>MKNELNKILASQPKYRLKQIIQAWFDVDKNSYEEITTLPLELREELKSFPWLTVKLHSIYKSKIDDTEKALLELADGNLIETVLMGRQNLKEDSEAGDRYTICISSQVGCAMNCSFCATGKTGFKRNLTAEEIIDQYRFWQRYVSPSYQEGVAFAMSSGRMGGVAEARQISNIVVMGQGEPLLNYDNLKQALNIILQNTEIGPTKITVSTCGIPKFMDKILEDKEFPQVRLAISLHSAIEETRKKIMPSHTSGFLEYLVEWAKKYSEVITSRSHFIGLEYLMLENFNDDEKHLKALKKLASNFSRVRINLIPYNDISTGKLKTTAREKIEHWHEELMKSSFVCTIRHSQGQDIAAACGQLCNKVLEK</sequence>
<dbReference type="AlphaFoldDB" id="A0A0G0JIY0"/>
<evidence type="ECO:0000256" key="7">
    <source>
        <dbReference type="ARBA" id="ARBA00022691"/>
    </source>
</evidence>
<dbReference type="InterPro" id="IPR006638">
    <property type="entry name" value="Elp3/MiaA/NifB-like_rSAM"/>
</dbReference>
<feature type="domain" description="Radical SAM core" evidence="11">
    <location>
        <begin position="96"/>
        <end position="346"/>
    </location>
</feature>
<keyword evidence="10" id="KW-0411">Iron-sulfur</keyword>
<dbReference type="CDD" id="cd01335">
    <property type="entry name" value="Radical_SAM"/>
    <property type="match status" value="1"/>
</dbReference>
<evidence type="ECO:0000256" key="2">
    <source>
        <dbReference type="ARBA" id="ARBA00004496"/>
    </source>
</evidence>
<comment type="cofactor">
    <cofactor evidence="1">
        <name>[4Fe-4S] cluster</name>
        <dbReference type="ChEBI" id="CHEBI:49883"/>
    </cofactor>
</comment>
<dbReference type="Pfam" id="PF04055">
    <property type="entry name" value="Radical_SAM"/>
    <property type="match status" value="1"/>
</dbReference>
<keyword evidence="5 12" id="KW-0489">Methyltransferase</keyword>
<dbReference type="InterPro" id="IPR013785">
    <property type="entry name" value="Aldolase_TIM"/>
</dbReference>
<keyword evidence="4" id="KW-0963">Cytoplasm</keyword>
<dbReference type="SFLD" id="SFLDF00275">
    <property type="entry name" value="adenosine_C2_methyltransferase"/>
    <property type="match status" value="1"/>
</dbReference>
<organism evidence="12 13">
    <name type="scientific">Candidatus Magasanikbacteria bacterium GW2011_GWC2_37_14</name>
    <dbReference type="NCBI Taxonomy" id="1619046"/>
    <lineage>
        <taxon>Bacteria</taxon>
        <taxon>Candidatus Magasanikiibacteriota</taxon>
    </lineage>
</organism>
<keyword evidence="6 12" id="KW-0808">Transferase</keyword>
<dbReference type="GO" id="GO:0051539">
    <property type="term" value="F:4 iron, 4 sulfur cluster binding"/>
    <property type="evidence" value="ECO:0007669"/>
    <property type="project" value="UniProtKB-KW"/>
</dbReference>
<dbReference type="SUPFAM" id="SSF102114">
    <property type="entry name" value="Radical SAM enzymes"/>
    <property type="match status" value="1"/>
</dbReference>
<dbReference type="GO" id="GO:0030488">
    <property type="term" value="P:tRNA methylation"/>
    <property type="evidence" value="ECO:0007669"/>
    <property type="project" value="TreeGrafter"/>
</dbReference>
<evidence type="ECO:0000256" key="6">
    <source>
        <dbReference type="ARBA" id="ARBA00022679"/>
    </source>
</evidence>
<keyword evidence="9" id="KW-0408">Iron</keyword>
<dbReference type="PROSITE" id="PS51918">
    <property type="entry name" value="RADICAL_SAM"/>
    <property type="match status" value="1"/>
</dbReference>
<dbReference type="STRING" id="1619046.US42_C0002G0001"/>
<keyword evidence="8" id="KW-0479">Metal-binding</keyword>
<dbReference type="SFLD" id="SFLDS00029">
    <property type="entry name" value="Radical_SAM"/>
    <property type="match status" value="1"/>
</dbReference>
<comment type="subcellular location">
    <subcellularLocation>
        <location evidence="2">Cytoplasm</location>
    </subcellularLocation>
</comment>
<evidence type="ECO:0000313" key="12">
    <source>
        <dbReference type="EMBL" id="KKQ28046.1"/>
    </source>
</evidence>
<evidence type="ECO:0000256" key="4">
    <source>
        <dbReference type="ARBA" id="ARBA00022490"/>
    </source>
</evidence>
<name>A0A0G0JIY0_9BACT</name>
<reference evidence="12 13" key="1">
    <citation type="journal article" date="2015" name="Nature">
        <title>rRNA introns, odd ribosomes, and small enigmatic genomes across a large radiation of phyla.</title>
        <authorList>
            <person name="Brown C.T."/>
            <person name="Hug L.A."/>
            <person name="Thomas B.C."/>
            <person name="Sharon I."/>
            <person name="Castelle C.J."/>
            <person name="Singh A."/>
            <person name="Wilkins M.J."/>
            <person name="Williams K.H."/>
            <person name="Banfield J.F."/>
        </authorList>
    </citation>
    <scope>NUCLEOTIDE SEQUENCE [LARGE SCALE GENOMIC DNA]</scope>
</reference>
<evidence type="ECO:0000259" key="11">
    <source>
        <dbReference type="PROSITE" id="PS51918"/>
    </source>
</evidence>
<comment type="caution">
    <text evidence="12">The sequence shown here is derived from an EMBL/GenBank/DDBJ whole genome shotgun (WGS) entry which is preliminary data.</text>
</comment>
<dbReference type="InterPro" id="IPR007197">
    <property type="entry name" value="rSAM"/>
</dbReference>
<dbReference type="SFLD" id="SFLDG01062">
    <property type="entry name" value="methyltransferase_(Class_A)"/>
    <property type="match status" value="1"/>
</dbReference>
<evidence type="ECO:0000256" key="8">
    <source>
        <dbReference type="ARBA" id="ARBA00022723"/>
    </source>
</evidence>
<dbReference type="GO" id="GO:0046872">
    <property type="term" value="F:metal ion binding"/>
    <property type="evidence" value="ECO:0007669"/>
    <property type="project" value="UniProtKB-KW"/>
</dbReference>
<dbReference type="InterPro" id="IPR004383">
    <property type="entry name" value="rRNA_lsu_MTrfase_RlmN/Cfr"/>
</dbReference>
<dbReference type="PATRIC" id="fig|1619046.3.peg.111"/>
<accession>A0A0G0JIY0</accession>
<dbReference type="InterPro" id="IPR058240">
    <property type="entry name" value="rSAM_sf"/>
</dbReference>
<dbReference type="GO" id="GO:0008173">
    <property type="term" value="F:RNA methyltransferase activity"/>
    <property type="evidence" value="ECO:0007669"/>
    <property type="project" value="InterPro"/>
</dbReference>
<dbReference type="PANTHER" id="PTHR30544:SF5">
    <property type="entry name" value="RADICAL SAM CORE DOMAIN-CONTAINING PROTEIN"/>
    <property type="match status" value="1"/>
</dbReference>
<dbReference type="GO" id="GO:0070475">
    <property type="term" value="P:rRNA base methylation"/>
    <property type="evidence" value="ECO:0007669"/>
    <property type="project" value="TreeGrafter"/>
</dbReference>
<evidence type="ECO:0000256" key="5">
    <source>
        <dbReference type="ARBA" id="ARBA00022603"/>
    </source>
</evidence>
<dbReference type="GO" id="GO:0005737">
    <property type="term" value="C:cytoplasm"/>
    <property type="evidence" value="ECO:0007669"/>
    <property type="project" value="UniProtKB-SubCell"/>
</dbReference>
<proteinExistence type="predicted"/>
<protein>
    <submittedName>
        <fullName evidence="12">Putative dual-specificity RNA methyltransferase RlmN</fullName>
    </submittedName>
</protein>
<dbReference type="PIRSF" id="PIRSF006004">
    <property type="entry name" value="CHP00048"/>
    <property type="match status" value="1"/>
</dbReference>
<gene>
    <name evidence="12" type="ORF">US42_C0002G0001</name>
</gene>
<keyword evidence="3" id="KW-0004">4Fe-4S</keyword>
<dbReference type="InterPro" id="IPR040072">
    <property type="entry name" value="Methyltransferase_A"/>
</dbReference>
<keyword evidence="7" id="KW-0949">S-adenosyl-L-methionine</keyword>
<evidence type="ECO:0000256" key="9">
    <source>
        <dbReference type="ARBA" id="ARBA00023004"/>
    </source>
</evidence>
<dbReference type="Proteomes" id="UP000034849">
    <property type="component" value="Unassembled WGS sequence"/>
</dbReference>
<evidence type="ECO:0000256" key="10">
    <source>
        <dbReference type="ARBA" id="ARBA00023014"/>
    </source>
</evidence>
<evidence type="ECO:0000256" key="1">
    <source>
        <dbReference type="ARBA" id="ARBA00001966"/>
    </source>
</evidence>
<evidence type="ECO:0000256" key="3">
    <source>
        <dbReference type="ARBA" id="ARBA00022485"/>
    </source>
</evidence>
<dbReference type="SMART" id="SM00729">
    <property type="entry name" value="Elp3"/>
    <property type="match status" value="1"/>
</dbReference>
<evidence type="ECO:0000313" key="13">
    <source>
        <dbReference type="Proteomes" id="UP000034849"/>
    </source>
</evidence>
<dbReference type="EMBL" id="LBSX01000002">
    <property type="protein sequence ID" value="KKQ28046.1"/>
    <property type="molecule type" value="Genomic_DNA"/>
</dbReference>